<gene>
    <name evidence="1" type="ORF">ACGLYG10_2735</name>
</gene>
<keyword evidence="2" id="KW-1185">Reference proteome</keyword>
<evidence type="ECO:0000313" key="1">
    <source>
        <dbReference type="EMBL" id="SHE26484.1"/>
    </source>
</evidence>
<dbReference type="AlphaFoldDB" id="A0A1M4S2M2"/>
<name>A0A1M4S2M2_9ACTO</name>
<dbReference type="RefSeq" id="WP_073333096.1">
    <property type="nucleotide sequence ID" value="NZ_FQTT01000014.1"/>
</dbReference>
<dbReference type="Proteomes" id="UP000184291">
    <property type="component" value="Unassembled WGS sequence"/>
</dbReference>
<dbReference type="Gene3D" id="3.40.190.10">
    <property type="entry name" value="Periplasmic binding protein-like II"/>
    <property type="match status" value="2"/>
</dbReference>
<dbReference type="PROSITE" id="PS51257">
    <property type="entry name" value="PROKAR_LIPOPROTEIN"/>
    <property type="match status" value="1"/>
</dbReference>
<organism evidence="1 2">
    <name type="scientific">Actinomyces glycerinitolerans</name>
    <dbReference type="NCBI Taxonomy" id="1892869"/>
    <lineage>
        <taxon>Bacteria</taxon>
        <taxon>Bacillati</taxon>
        <taxon>Actinomycetota</taxon>
        <taxon>Actinomycetes</taxon>
        <taxon>Actinomycetales</taxon>
        <taxon>Actinomycetaceae</taxon>
        <taxon>Actinomyces</taxon>
    </lineage>
</organism>
<dbReference type="PANTHER" id="PTHR43649">
    <property type="entry name" value="ARABINOSE-BINDING PROTEIN-RELATED"/>
    <property type="match status" value="1"/>
</dbReference>
<dbReference type="PANTHER" id="PTHR43649:SF12">
    <property type="entry name" value="DIACETYLCHITOBIOSE BINDING PROTEIN DASA"/>
    <property type="match status" value="1"/>
</dbReference>
<accession>A0A1M4S2M2</accession>
<sequence>MATSISRRSLLVGASAAFGLLTLGACGKNNASGSSFSNADATAFPTTWSDTAKFEVFDGLANQAGEQPGWFGKMVSDRYGLTLNLVSPNVAGGGDTLYNTRVTAGNLGDIVVVSVGKQMNELIDGGLLMDFTPVYGAMKNVARFDAAVQKLNEDKDGLYGLPTQISTLKPTEPSEGIDPTFGPFVRWDLYKQIGYPEIPTLEDLLPVLQQMQEAQPTADNGKKTYAISLFKDWDGNMMNNAKQPVCYYGYDEIGFVLAKADGSDFQGILDDDGQYRRVLKWFFDANQLGIVDPDSTTQNYDTLFSKMQAGQVLFSFWPWQGQSAYNTEEHMAAGKGFEIAPLADMKVFSYGAEAVGGQQIIAIGSQVSDPDRAAAFLDWLYSSEGVSCNSSQTMGAAGPRGLTWDINADGKPELTDFGREALLGDDADVPSDWGTGTYKEGASWLNVTTVLGNDIDPETGYPFNYKMWETYQETTANPLSEDWSAKMGGATTTMQYLQDNDMLAVAPGASYVAPDDDSQTESLRNQVKSVIVESSWKMAFASDEAEFDSLWEDLKATADGLGYQDVLEVDMSNAKDQQAAREEIVAQFG</sequence>
<evidence type="ECO:0008006" key="3">
    <source>
        <dbReference type="Google" id="ProtNLM"/>
    </source>
</evidence>
<reference evidence="2" key="1">
    <citation type="submission" date="2016-09" db="EMBL/GenBank/DDBJ databases">
        <authorList>
            <person name="Strepis N."/>
        </authorList>
    </citation>
    <scope>NUCLEOTIDE SEQUENCE [LARGE SCALE GENOMIC DNA]</scope>
</reference>
<dbReference type="EMBL" id="FQTT01000014">
    <property type="protein sequence ID" value="SHE26484.1"/>
    <property type="molecule type" value="Genomic_DNA"/>
</dbReference>
<protein>
    <recommendedName>
        <fullName evidence="3">Bacterial extracellular solute-binding protein</fullName>
    </recommendedName>
</protein>
<dbReference type="STRING" id="1892869.ACGLYG10_2735"/>
<dbReference type="PROSITE" id="PS51318">
    <property type="entry name" value="TAT"/>
    <property type="match status" value="1"/>
</dbReference>
<proteinExistence type="predicted"/>
<dbReference type="OrthoDB" id="3235892at2"/>
<dbReference type="SUPFAM" id="SSF53850">
    <property type="entry name" value="Periplasmic binding protein-like II"/>
    <property type="match status" value="1"/>
</dbReference>
<evidence type="ECO:0000313" key="2">
    <source>
        <dbReference type="Proteomes" id="UP000184291"/>
    </source>
</evidence>
<dbReference type="InterPro" id="IPR006311">
    <property type="entry name" value="TAT_signal"/>
</dbReference>
<dbReference type="InterPro" id="IPR050490">
    <property type="entry name" value="Bact_solute-bd_prot1"/>
</dbReference>